<keyword evidence="3" id="KW-1185">Reference proteome</keyword>
<accession>A0A7W6CF39</accession>
<feature type="compositionally biased region" description="Basic and acidic residues" evidence="1">
    <location>
        <begin position="72"/>
        <end position="87"/>
    </location>
</feature>
<gene>
    <name evidence="2" type="ORF">GGR38_001242</name>
</gene>
<name>A0A7W6CF39_9SPHN</name>
<proteinExistence type="predicted"/>
<feature type="region of interest" description="Disordered" evidence="1">
    <location>
        <begin position="71"/>
        <end position="94"/>
    </location>
</feature>
<protein>
    <submittedName>
        <fullName evidence="2">Uncharacterized protein</fullName>
    </submittedName>
</protein>
<reference evidence="2 3" key="1">
    <citation type="submission" date="2020-08" db="EMBL/GenBank/DDBJ databases">
        <title>Genomic Encyclopedia of Type Strains, Phase IV (KMG-IV): sequencing the most valuable type-strain genomes for metagenomic binning, comparative biology and taxonomic classification.</title>
        <authorList>
            <person name="Goeker M."/>
        </authorList>
    </citation>
    <scope>NUCLEOTIDE SEQUENCE [LARGE SCALE GENOMIC DNA]</scope>
    <source>
        <strain evidence="2 3">DSM 27057</strain>
    </source>
</reference>
<dbReference type="EMBL" id="JACIDX010000004">
    <property type="protein sequence ID" value="MBB3954315.1"/>
    <property type="molecule type" value="Genomic_DNA"/>
</dbReference>
<evidence type="ECO:0000256" key="1">
    <source>
        <dbReference type="SAM" id="MobiDB-lite"/>
    </source>
</evidence>
<sequence length="94" mass="10351">MIVEFSIRHASAGACVVLLHTLSRVGKLIAHCVKWIRLDQNQPIYIIIEQQIGEDGSHPAMVVYGLQSHAPKSHEAIRSKPRNKNDDISGGIVS</sequence>
<dbReference type="RefSeq" id="WP_183623728.1">
    <property type="nucleotide sequence ID" value="NZ_JACIDX010000004.1"/>
</dbReference>
<dbReference type="AlphaFoldDB" id="A0A7W6CF39"/>
<evidence type="ECO:0000313" key="2">
    <source>
        <dbReference type="EMBL" id="MBB3954315.1"/>
    </source>
</evidence>
<evidence type="ECO:0000313" key="3">
    <source>
        <dbReference type="Proteomes" id="UP000548867"/>
    </source>
</evidence>
<dbReference type="Proteomes" id="UP000548867">
    <property type="component" value="Unassembled WGS sequence"/>
</dbReference>
<comment type="caution">
    <text evidence="2">The sequence shown here is derived from an EMBL/GenBank/DDBJ whole genome shotgun (WGS) entry which is preliminary data.</text>
</comment>
<organism evidence="2 3">
    <name type="scientific">Novosphingobium sediminicola</name>
    <dbReference type="NCBI Taxonomy" id="563162"/>
    <lineage>
        <taxon>Bacteria</taxon>
        <taxon>Pseudomonadati</taxon>
        <taxon>Pseudomonadota</taxon>
        <taxon>Alphaproteobacteria</taxon>
        <taxon>Sphingomonadales</taxon>
        <taxon>Sphingomonadaceae</taxon>
        <taxon>Novosphingobium</taxon>
    </lineage>
</organism>